<dbReference type="InterPro" id="IPR014756">
    <property type="entry name" value="Ig_E-set"/>
</dbReference>
<name>A0A8H5M040_9AGAR</name>
<dbReference type="OrthoDB" id="2019572at2759"/>
<dbReference type="PROSITE" id="PS51212">
    <property type="entry name" value="WSC"/>
    <property type="match status" value="3"/>
</dbReference>
<dbReference type="InterPro" id="IPR009880">
    <property type="entry name" value="Glyoxal_oxidase_N"/>
</dbReference>
<dbReference type="EMBL" id="JAACJP010000031">
    <property type="protein sequence ID" value="KAF5375892.1"/>
    <property type="molecule type" value="Genomic_DNA"/>
</dbReference>
<dbReference type="Proteomes" id="UP000565441">
    <property type="component" value="Unassembled WGS sequence"/>
</dbReference>
<evidence type="ECO:0000313" key="4">
    <source>
        <dbReference type="Proteomes" id="UP000565441"/>
    </source>
</evidence>
<sequence length="900" mass="95669">MPCSGNTLESCGAGGRLNIYWSGEQPPPPPSTAPHIGNWTSLGCYTDGITGQGRTLTVGTAVQGDNTQEKCTSACFAAGYPLSGSEYSAECYCGNSIAGGGVPAPASECNMLCAGNPQEFCGGPNRLNVYNYTGTDLPPQQGGGGGGGGGTPVFPVTSGLPGNWTYGNCWVDNAFGRIFPFQQPGDPENTIERCIATCAGQNYTLAGTEFGNECYCGNTLVAGAVKADESTCNVPCAGNTTQACGGPNRLSVYTSNGIVNALPVPVPLKTGLPGQWQYQGCLREPQGKRALPYQIIWPTNNTALACMTQCAAFGFPASGTEFGQECYCGDVEDVTAAKSVLGAESECTLPCPGDPISLCGGGDRLTYYVWNGTMNIWNKPDNIGRYEFFVPGVTVPLIATLGINNKVTFLEKGGTGFPNSTGAYELDLSLAHNFSAAWREMHVKTDVFCAGSVILPDKAGRQINVGGWSLDSTYGLRLFTPDGVPGTNGTNDWEEDYPALSLQRGRWYPTAAMLANGSVLVIGGETGSNASPQPNLEILPKPLGGDTVVELDWLRRTDPNNLYPFVFILPSTRVFVAYWNEARILDPVTFETYKSLPNAPGSVSNFLSGRTYPLEGAAMILPQQAPYTDPLRILICGGSTEGAGEALDNCVSIAPEDPNPTWTLERMPSRRVMPCMVGLPDGTYMIMNGAHQGVAGFGLATDPNLTALLYDPARPLGERISILNSTIVARMYHSELTLLPDGRVLVSGSDPQTDNPDGTVKYPEEFRIEVYIPPYLNQGFRQPEFNISDTDWAYNGQYTITNVKLYQGTTANMKVSLLSASSSTHGNSMGARTIFPAFTCSGTTCTITAPPNAGVSPPAWHQLFILDGPTPSHSKWVRIGGDPAQLGNWPNLPGFTLPGV</sequence>
<evidence type="ECO:0000313" key="3">
    <source>
        <dbReference type="EMBL" id="KAF5375892.1"/>
    </source>
</evidence>
<dbReference type="InterPro" id="IPR002889">
    <property type="entry name" value="WSC_carb-bd"/>
</dbReference>
<dbReference type="PANTHER" id="PTHR32208:SF105">
    <property type="entry name" value="COPPER RADICAL OXIDASE"/>
    <property type="match status" value="1"/>
</dbReference>
<dbReference type="InterPro" id="IPR013783">
    <property type="entry name" value="Ig-like_fold"/>
</dbReference>
<dbReference type="InterPro" id="IPR037293">
    <property type="entry name" value="Gal_Oxidase_central_sf"/>
</dbReference>
<dbReference type="Pfam" id="PF09118">
    <property type="entry name" value="GO-like_E_set"/>
    <property type="match status" value="1"/>
</dbReference>
<comment type="caution">
    <text evidence="3">The sequence shown here is derived from an EMBL/GenBank/DDBJ whole genome shotgun (WGS) entry which is preliminary data.</text>
</comment>
<accession>A0A8H5M040</accession>
<proteinExistence type="predicted"/>
<dbReference type="InterPro" id="IPR015202">
    <property type="entry name" value="GO-like_E_set"/>
</dbReference>
<dbReference type="AlphaFoldDB" id="A0A8H5M040"/>
<feature type="domain" description="WSC" evidence="2">
    <location>
        <begin position="163"/>
        <end position="256"/>
    </location>
</feature>
<dbReference type="Gene3D" id="2.60.40.10">
    <property type="entry name" value="Immunoglobulins"/>
    <property type="match status" value="1"/>
</dbReference>
<evidence type="ECO:0000259" key="2">
    <source>
        <dbReference type="PROSITE" id="PS51212"/>
    </source>
</evidence>
<keyword evidence="4" id="KW-1185">Reference proteome</keyword>
<dbReference type="Pfam" id="PF01822">
    <property type="entry name" value="WSC"/>
    <property type="match status" value="3"/>
</dbReference>
<dbReference type="SUPFAM" id="SSF50965">
    <property type="entry name" value="Galactose oxidase, central domain"/>
    <property type="match status" value="1"/>
</dbReference>
<dbReference type="Pfam" id="PF07250">
    <property type="entry name" value="Glyoxal_oxid_N"/>
    <property type="match status" value="1"/>
</dbReference>
<organism evidence="3 4">
    <name type="scientific">Tricholomella constricta</name>
    <dbReference type="NCBI Taxonomy" id="117010"/>
    <lineage>
        <taxon>Eukaryota</taxon>
        <taxon>Fungi</taxon>
        <taxon>Dikarya</taxon>
        <taxon>Basidiomycota</taxon>
        <taxon>Agaricomycotina</taxon>
        <taxon>Agaricomycetes</taxon>
        <taxon>Agaricomycetidae</taxon>
        <taxon>Agaricales</taxon>
        <taxon>Tricholomatineae</taxon>
        <taxon>Lyophyllaceae</taxon>
        <taxon>Tricholomella</taxon>
    </lineage>
</organism>
<dbReference type="CDD" id="cd02851">
    <property type="entry name" value="E_set_GO_C"/>
    <property type="match status" value="1"/>
</dbReference>
<dbReference type="InterPro" id="IPR011043">
    <property type="entry name" value="Gal_Oxase/kelch_b-propeller"/>
</dbReference>
<dbReference type="PANTHER" id="PTHR32208">
    <property type="entry name" value="SECRETED PROTEIN-RELATED"/>
    <property type="match status" value="1"/>
</dbReference>
<dbReference type="SMART" id="SM00321">
    <property type="entry name" value="WSC"/>
    <property type="match status" value="3"/>
</dbReference>
<dbReference type="Gene3D" id="2.130.10.80">
    <property type="entry name" value="Galactose oxidase/kelch, beta-propeller"/>
    <property type="match status" value="1"/>
</dbReference>
<feature type="domain" description="WSC" evidence="2">
    <location>
        <begin position="275"/>
        <end position="371"/>
    </location>
</feature>
<reference evidence="3 4" key="1">
    <citation type="journal article" date="2020" name="ISME J.">
        <title>Uncovering the hidden diversity of litter-decomposition mechanisms in mushroom-forming fungi.</title>
        <authorList>
            <person name="Floudas D."/>
            <person name="Bentzer J."/>
            <person name="Ahren D."/>
            <person name="Johansson T."/>
            <person name="Persson P."/>
            <person name="Tunlid A."/>
        </authorList>
    </citation>
    <scope>NUCLEOTIDE SEQUENCE [LARGE SCALE GENOMIC DNA]</scope>
    <source>
        <strain evidence="3 4">CBS 661.87</strain>
    </source>
</reference>
<protein>
    <recommendedName>
        <fullName evidence="2">WSC domain-containing protein</fullName>
    </recommendedName>
</protein>
<gene>
    <name evidence="3" type="ORF">D9615_008204</name>
</gene>
<feature type="domain" description="WSC" evidence="2">
    <location>
        <begin position="38"/>
        <end position="133"/>
    </location>
</feature>
<evidence type="ECO:0000256" key="1">
    <source>
        <dbReference type="ARBA" id="ARBA00022729"/>
    </source>
</evidence>
<dbReference type="SUPFAM" id="SSF81296">
    <property type="entry name" value="E set domains"/>
    <property type="match status" value="1"/>
</dbReference>
<keyword evidence="1" id="KW-0732">Signal</keyword>